<feature type="transmembrane region" description="Helical" evidence="5">
    <location>
        <begin position="37"/>
        <end position="64"/>
    </location>
</feature>
<comment type="caution">
    <text evidence="7">The sequence shown here is derived from an EMBL/GenBank/DDBJ whole genome shotgun (WGS) entry which is preliminary data.</text>
</comment>
<dbReference type="RefSeq" id="WP_147562591.1">
    <property type="nucleotide sequence ID" value="NZ_JACOPN010000007.1"/>
</dbReference>
<keyword evidence="8" id="KW-1185">Reference proteome</keyword>
<dbReference type="InterPro" id="IPR052165">
    <property type="entry name" value="Membrane_assoc_protease"/>
</dbReference>
<evidence type="ECO:0000256" key="4">
    <source>
        <dbReference type="ARBA" id="ARBA00023136"/>
    </source>
</evidence>
<dbReference type="InterPro" id="IPR012340">
    <property type="entry name" value="NA-bd_OB-fold"/>
</dbReference>
<feature type="domain" description="NfeD-like C-terminal" evidence="6">
    <location>
        <begin position="81"/>
        <end position="140"/>
    </location>
</feature>
<evidence type="ECO:0000256" key="1">
    <source>
        <dbReference type="ARBA" id="ARBA00004141"/>
    </source>
</evidence>
<dbReference type="Gene3D" id="2.40.50.140">
    <property type="entry name" value="Nucleic acid-binding proteins"/>
    <property type="match status" value="1"/>
</dbReference>
<protein>
    <submittedName>
        <fullName evidence="7">NfeD family protein</fullName>
    </submittedName>
</protein>
<evidence type="ECO:0000259" key="6">
    <source>
        <dbReference type="Pfam" id="PF01957"/>
    </source>
</evidence>
<evidence type="ECO:0000256" key="2">
    <source>
        <dbReference type="ARBA" id="ARBA00022692"/>
    </source>
</evidence>
<evidence type="ECO:0000313" key="8">
    <source>
        <dbReference type="Proteomes" id="UP000602260"/>
    </source>
</evidence>
<evidence type="ECO:0000256" key="5">
    <source>
        <dbReference type="SAM" id="Phobius"/>
    </source>
</evidence>
<dbReference type="SUPFAM" id="SSF141322">
    <property type="entry name" value="NfeD domain-like"/>
    <property type="match status" value="1"/>
</dbReference>
<organism evidence="7 8">
    <name type="scientific">Flintibacter faecis</name>
    <dbReference type="NCBI Taxonomy" id="2763047"/>
    <lineage>
        <taxon>Bacteria</taxon>
        <taxon>Bacillati</taxon>
        <taxon>Bacillota</taxon>
        <taxon>Clostridia</taxon>
        <taxon>Eubacteriales</taxon>
        <taxon>Flintibacter</taxon>
    </lineage>
</organism>
<keyword evidence="4 5" id="KW-0472">Membrane</keyword>
<dbReference type="EMBL" id="JACOPN010000007">
    <property type="protein sequence ID" value="MBC5717728.1"/>
    <property type="molecule type" value="Genomic_DNA"/>
</dbReference>
<keyword evidence="2 5" id="KW-0812">Transmembrane</keyword>
<feature type="transmembrane region" description="Helical" evidence="5">
    <location>
        <begin position="7"/>
        <end position="31"/>
    </location>
</feature>
<keyword evidence="3 5" id="KW-1133">Transmembrane helix</keyword>
<accession>A0A8J6IZN4</accession>
<dbReference type="PANTHER" id="PTHR33507:SF3">
    <property type="entry name" value="INNER MEMBRANE PROTEIN YBBJ"/>
    <property type="match status" value="1"/>
</dbReference>
<dbReference type="GO" id="GO:0005886">
    <property type="term" value="C:plasma membrane"/>
    <property type="evidence" value="ECO:0007669"/>
    <property type="project" value="TreeGrafter"/>
</dbReference>
<sequence length="142" mass="14969">MLPSAFWLIALIVLLVGEAITIGLTFVWFAVGALGALIVSVLGGALWLQVVIFLALSGVTLALARPVFARFLKTSHAATNADRVIGQTAVVTEQIDNLSGTGQVNVAGQIWSARSAHDVVIPRETEVRVLKISGVKVLVEAI</sequence>
<comment type="subcellular location">
    <subcellularLocation>
        <location evidence="1">Membrane</location>
        <topology evidence="1">Multi-pass membrane protein</topology>
    </subcellularLocation>
</comment>
<proteinExistence type="predicted"/>
<gene>
    <name evidence="7" type="ORF">H8S55_10395</name>
</gene>
<dbReference type="PANTHER" id="PTHR33507">
    <property type="entry name" value="INNER MEMBRANE PROTEIN YBBJ"/>
    <property type="match status" value="1"/>
</dbReference>
<evidence type="ECO:0000256" key="3">
    <source>
        <dbReference type="ARBA" id="ARBA00022989"/>
    </source>
</evidence>
<reference evidence="7" key="1">
    <citation type="submission" date="2020-08" db="EMBL/GenBank/DDBJ databases">
        <title>Genome public.</title>
        <authorList>
            <person name="Liu C."/>
            <person name="Sun Q."/>
        </authorList>
    </citation>
    <scope>NUCLEOTIDE SEQUENCE</scope>
    <source>
        <strain evidence="7">BX5</strain>
    </source>
</reference>
<name>A0A8J6IZN4_9FIRM</name>
<dbReference type="InterPro" id="IPR002810">
    <property type="entry name" value="NfeD-like_C"/>
</dbReference>
<evidence type="ECO:0000313" key="7">
    <source>
        <dbReference type="EMBL" id="MBC5717728.1"/>
    </source>
</evidence>
<dbReference type="Proteomes" id="UP000602260">
    <property type="component" value="Unassembled WGS sequence"/>
</dbReference>
<dbReference type="AlphaFoldDB" id="A0A8J6IZN4"/>
<dbReference type="Pfam" id="PF01957">
    <property type="entry name" value="NfeD"/>
    <property type="match status" value="1"/>
</dbReference>